<dbReference type="EMBL" id="JAACJP010000014">
    <property type="protein sequence ID" value="KAF5380184.1"/>
    <property type="molecule type" value="Genomic_DNA"/>
</dbReference>
<feature type="compositionally biased region" description="Low complexity" evidence="1">
    <location>
        <begin position="1"/>
        <end position="18"/>
    </location>
</feature>
<dbReference type="SUPFAM" id="SSF56112">
    <property type="entry name" value="Protein kinase-like (PK-like)"/>
    <property type="match status" value="1"/>
</dbReference>
<dbReference type="GO" id="GO:0005524">
    <property type="term" value="F:ATP binding"/>
    <property type="evidence" value="ECO:0007669"/>
    <property type="project" value="InterPro"/>
</dbReference>
<reference evidence="3 4" key="1">
    <citation type="journal article" date="2020" name="ISME J.">
        <title>Uncovering the hidden diversity of litter-decomposition mechanisms in mushroom-forming fungi.</title>
        <authorList>
            <person name="Floudas D."/>
            <person name="Bentzer J."/>
            <person name="Ahren D."/>
            <person name="Johansson T."/>
            <person name="Persson P."/>
            <person name="Tunlid A."/>
        </authorList>
    </citation>
    <scope>NUCLEOTIDE SEQUENCE [LARGE SCALE GENOMIC DNA]</scope>
    <source>
        <strain evidence="3 4">CBS 661.87</strain>
    </source>
</reference>
<dbReference type="GO" id="GO:0004672">
    <property type="term" value="F:protein kinase activity"/>
    <property type="evidence" value="ECO:0007669"/>
    <property type="project" value="InterPro"/>
</dbReference>
<accession>A0A8H5M4A7</accession>
<protein>
    <recommendedName>
        <fullName evidence="2">Protein kinase domain-containing protein</fullName>
    </recommendedName>
</protein>
<dbReference type="InterPro" id="IPR011009">
    <property type="entry name" value="Kinase-like_dom_sf"/>
</dbReference>
<organism evidence="3 4">
    <name type="scientific">Tricholomella constricta</name>
    <dbReference type="NCBI Taxonomy" id="117010"/>
    <lineage>
        <taxon>Eukaryota</taxon>
        <taxon>Fungi</taxon>
        <taxon>Dikarya</taxon>
        <taxon>Basidiomycota</taxon>
        <taxon>Agaricomycotina</taxon>
        <taxon>Agaricomycetes</taxon>
        <taxon>Agaricomycetidae</taxon>
        <taxon>Agaricales</taxon>
        <taxon>Tricholomatineae</taxon>
        <taxon>Lyophyllaceae</taxon>
        <taxon>Tricholomella</taxon>
    </lineage>
</organism>
<gene>
    <name evidence="3" type="ORF">D9615_006183</name>
</gene>
<feature type="domain" description="Protein kinase" evidence="2">
    <location>
        <begin position="1"/>
        <end position="355"/>
    </location>
</feature>
<evidence type="ECO:0000313" key="3">
    <source>
        <dbReference type="EMBL" id="KAF5380184.1"/>
    </source>
</evidence>
<dbReference type="PROSITE" id="PS50011">
    <property type="entry name" value="PROTEIN_KINASE_DOM"/>
    <property type="match status" value="1"/>
</dbReference>
<evidence type="ECO:0000256" key="1">
    <source>
        <dbReference type="SAM" id="MobiDB-lite"/>
    </source>
</evidence>
<dbReference type="Proteomes" id="UP000565441">
    <property type="component" value="Unassembled WGS sequence"/>
</dbReference>
<keyword evidence="4" id="KW-1185">Reference proteome</keyword>
<proteinExistence type="predicted"/>
<comment type="caution">
    <text evidence="3">The sequence shown here is derived from an EMBL/GenBank/DDBJ whole genome shotgun (WGS) entry which is preliminary data.</text>
</comment>
<dbReference type="OrthoDB" id="5987198at2759"/>
<dbReference type="AlphaFoldDB" id="A0A8H5M4A7"/>
<dbReference type="Gene3D" id="1.10.510.10">
    <property type="entry name" value="Transferase(Phosphotransferase) domain 1"/>
    <property type="match status" value="1"/>
</dbReference>
<name>A0A8H5M4A7_9AGAR</name>
<dbReference type="SMART" id="SM00220">
    <property type="entry name" value="S_TKc"/>
    <property type="match status" value="1"/>
</dbReference>
<feature type="region of interest" description="Disordered" evidence="1">
    <location>
        <begin position="1"/>
        <end position="22"/>
    </location>
</feature>
<sequence length="355" mass="40470">MLSVSVPSPSSDKPTPSDLATSPPPSVWELINRFAYPAKLKAWEEPWRDRYDFLVTKGYKLRPRYHPNWSASWMAPGAKKNPVYMVLDARLIKDDHHDPTNHCVPILDDFKDPELPAVSFMVMPVLRDFNDPEFGARGEVVDFVTQILEGMAFMHVHHVAHSDLTAVNIMMDARPILPQGWHFATTCFTPNGHGNLKPLARIDHPVRYYIIDFDNAVRFLPSQSPIVLGLGGRDNDPPELSTTHVPFDHYKLDVFTVGNVILKEFRQKFLALEFLDSLINNMMIPDFQKRPTAQAALDHWYKVRDGVPVASARWPLRKPEESVGETVVNTLTAARSGVHNLRYLFEEDKRTWANP</sequence>
<dbReference type="InterPro" id="IPR000719">
    <property type="entry name" value="Prot_kinase_dom"/>
</dbReference>
<evidence type="ECO:0000313" key="4">
    <source>
        <dbReference type="Proteomes" id="UP000565441"/>
    </source>
</evidence>
<evidence type="ECO:0000259" key="2">
    <source>
        <dbReference type="PROSITE" id="PS50011"/>
    </source>
</evidence>